<gene>
    <name evidence="1" type="ORF">DI569_16075</name>
</gene>
<dbReference type="EMBL" id="QFPJ01000070">
    <property type="protein sequence ID" value="PZQ20290.1"/>
    <property type="molecule type" value="Genomic_DNA"/>
</dbReference>
<reference evidence="1 2" key="1">
    <citation type="submission" date="2017-08" db="EMBL/GenBank/DDBJ databases">
        <title>Infants hospitalized years apart are colonized by the same room-sourced microbial strains.</title>
        <authorList>
            <person name="Brooks B."/>
            <person name="Olm M.R."/>
            <person name="Firek B.A."/>
            <person name="Baker R."/>
            <person name="Thomas B.C."/>
            <person name="Morowitz M.J."/>
            <person name="Banfield J.F."/>
        </authorList>
    </citation>
    <scope>NUCLEOTIDE SEQUENCE [LARGE SCALE GENOMIC DNA]</scope>
    <source>
        <strain evidence="1">S2_005_003_R2_47</strain>
    </source>
</reference>
<name>A0A2W5N2J3_SPHMC</name>
<evidence type="ECO:0000313" key="2">
    <source>
        <dbReference type="Proteomes" id="UP000248597"/>
    </source>
</evidence>
<sequence length="185" mass="19578">MIRDSGAWAAGAAGAAMALLALLSGCDRASAPGSRIDNDNPLEIAARERGVVRADTANPTGAYERTHELGRDAMCVVPDGVGQWRFAITASFGPGLSCRAGGTLRREGDAWRLRFAGADGCETQVREEEDELRLPGDLPPQCENLCPSRASLAGLRLPRASWSESDARGLRMRDGRGKSILPCGA</sequence>
<dbReference type="PROSITE" id="PS51257">
    <property type="entry name" value="PROKAR_LIPOPROTEIN"/>
    <property type="match status" value="1"/>
</dbReference>
<dbReference type="Proteomes" id="UP000248597">
    <property type="component" value="Unassembled WGS sequence"/>
</dbReference>
<evidence type="ECO:0000313" key="1">
    <source>
        <dbReference type="EMBL" id="PZQ20290.1"/>
    </source>
</evidence>
<protein>
    <submittedName>
        <fullName evidence="1">Uncharacterized protein</fullName>
    </submittedName>
</protein>
<accession>A0A2W5N2J3</accession>
<organism evidence="1 2">
    <name type="scientific">Sphingopyxis macrogoltabida</name>
    <name type="common">Sphingomonas macrogoltabidus</name>
    <dbReference type="NCBI Taxonomy" id="33050"/>
    <lineage>
        <taxon>Bacteria</taxon>
        <taxon>Pseudomonadati</taxon>
        <taxon>Pseudomonadota</taxon>
        <taxon>Alphaproteobacteria</taxon>
        <taxon>Sphingomonadales</taxon>
        <taxon>Sphingomonadaceae</taxon>
        <taxon>Sphingopyxis</taxon>
    </lineage>
</organism>
<comment type="caution">
    <text evidence="1">The sequence shown here is derived from an EMBL/GenBank/DDBJ whole genome shotgun (WGS) entry which is preliminary data.</text>
</comment>
<proteinExistence type="predicted"/>
<dbReference type="AlphaFoldDB" id="A0A2W5N2J3"/>